<accession>A0A1I2KKF7</accession>
<keyword evidence="1" id="KW-1133">Transmembrane helix</keyword>
<dbReference type="InterPro" id="IPR032710">
    <property type="entry name" value="NTF2-like_dom_sf"/>
</dbReference>
<keyword evidence="3" id="KW-1185">Reference proteome</keyword>
<dbReference type="SUPFAM" id="SSF54427">
    <property type="entry name" value="NTF2-like"/>
    <property type="match status" value="1"/>
</dbReference>
<dbReference type="Proteomes" id="UP000198897">
    <property type="component" value="Unassembled WGS sequence"/>
</dbReference>
<evidence type="ECO:0000256" key="1">
    <source>
        <dbReference type="SAM" id="Phobius"/>
    </source>
</evidence>
<organism evidence="2 3">
    <name type="scientific">Halobacillus alkaliphilus</name>
    <dbReference type="NCBI Taxonomy" id="396056"/>
    <lineage>
        <taxon>Bacteria</taxon>
        <taxon>Bacillati</taxon>
        <taxon>Bacillota</taxon>
        <taxon>Bacilli</taxon>
        <taxon>Bacillales</taxon>
        <taxon>Bacillaceae</taxon>
        <taxon>Halobacillus</taxon>
    </lineage>
</organism>
<reference evidence="3" key="1">
    <citation type="submission" date="2016-10" db="EMBL/GenBank/DDBJ databases">
        <authorList>
            <person name="Varghese N."/>
            <person name="Submissions S."/>
        </authorList>
    </citation>
    <scope>NUCLEOTIDE SEQUENCE [LARGE SCALE GENOMIC DNA]</scope>
    <source>
        <strain evidence="3">FP5</strain>
    </source>
</reference>
<name>A0A1I2KKF7_9BACI</name>
<evidence type="ECO:0000313" key="2">
    <source>
        <dbReference type="EMBL" id="SFF67502.1"/>
    </source>
</evidence>
<feature type="transmembrane region" description="Helical" evidence="1">
    <location>
        <begin position="6"/>
        <end position="24"/>
    </location>
</feature>
<gene>
    <name evidence="2" type="ORF">SAMN05216353_10553</name>
</gene>
<dbReference type="OrthoDB" id="2720594at2"/>
<dbReference type="EMBL" id="FOOG01000005">
    <property type="protein sequence ID" value="SFF67502.1"/>
    <property type="molecule type" value="Genomic_DNA"/>
</dbReference>
<dbReference type="AlphaFoldDB" id="A0A1I2KKF7"/>
<keyword evidence="1" id="KW-0812">Transmembrane</keyword>
<keyword evidence="1" id="KW-0472">Membrane</keyword>
<protein>
    <submittedName>
        <fullName evidence="2">Uncharacterized protein</fullName>
    </submittedName>
</protein>
<evidence type="ECO:0000313" key="3">
    <source>
        <dbReference type="Proteomes" id="UP000198897"/>
    </source>
</evidence>
<proteinExistence type="predicted"/>
<dbReference type="RefSeq" id="WP_089750637.1">
    <property type="nucleotide sequence ID" value="NZ_FOOG01000005.1"/>
</dbReference>
<sequence>MNGKIALIIGILIIAGGITGVVMYKTSPAQQAKTVVENFYSFEQRGEYSNSWELFHPLMKEKFAKGPYIQDRAHVFMNHFGVDTFTFTIEEMKKIKNWRMEKGAKPFPIAYSMTVAQTFRGKYGLFTLHQKVVVTKVKEKWVVTWDYKK</sequence>